<reference evidence="1" key="1">
    <citation type="submission" date="2020-01" db="EMBL/GenBank/DDBJ databases">
        <authorList>
            <person name="Meier V. D."/>
            <person name="Meier V D."/>
        </authorList>
    </citation>
    <scope>NUCLEOTIDE SEQUENCE</scope>
    <source>
        <strain evidence="1">HLG_WM_MAG_06</strain>
    </source>
</reference>
<proteinExistence type="predicted"/>
<evidence type="ECO:0000313" key="1">
    <source>
        <dbReference type="EMBL" id="CAA6805100.1"/>
    </source>
</evidence>
<dbReference type="AlphaFoldDB" id="A0A6S6SR07"/>
<protein>
    <submittedName>
        <fullName evidence="1">Uncharacterized protein</fullName>
    </submittedName>
</protein>
<accession>A0A6S6SR07</accession>
<gene>
    <name evidence="1" type="ORF">HELGO_WM14709</name>
</gene>
<name>A0A6S6SR07_9BACT</name>
<sequence>MKKTIITLSVLAMLFTTLLFGENEFKKPASFKDYKQYTLDDMMVFISPKLIKSMKIKKSKDKNTHASVKTMFLTIKGEEVKLSIDPGASDDFSFVFKHNGKETMIAGESVFISQSGTIYISNRTNENYEVKRKFKITKNGVKELKQAFLSVNMECETSALATLYSEQGGKGNIVANIPKGKKVKVLLNAFTVSKSDIDNSKDYLVQTSFGLVGWVRSSSGYMQEKGKPLGCLMYEGD</sequence>
<dbReference type="EMBL" id="CACVAP010000046">
    <property type="protein sequence ID" value="CAA6805100.1"/>
    <property type="molecule type" value="Genomic_DNA"/>
</dbReference>
<organism evidence="1">
    <name type="scientific">uncultured Sulfurovum sp</name>
    <dbReference type="NCBI Taxonomy" id="269237"/>
    <lineage>
        <taxon>Bacteria</taxon>
        <taxon>Pseudomonadati</taxon>
        <taxon>Campylobacterota</taxon>
        <taxon>Epsilonproteobacteria</taxon>
        <taxon>Campylobacterales</taxon>
        <taxon>Sulfurovaceae</taxon>
        <taxon>Sulfurovum</taxon>
        <taxon>environmental samples</taxon>
    </lineage>
</organism>